<keyword evidence="2" id="KW-0677">Repeat</keyword>
<dbReference type="PROSITE" id="PS50297">
    <property type="entry name" value="ANK_REP_REGION"/>
    <property type="match status" value="1"/>
</dbReference>
<keyword evidence="4" id="KW-0446">Lipid-binding</keyword>
<dbReference type="Gene3D" id="1.25.40.20">
    <property type="entry name" value="Ankyrin repeat-containing domain"/>
    <property type="match status" value="1"/>
</dbReference>
<name>A0A8D8TC32_9HEMI</name>
<dbReference type="InterPro" id="IPR014352">
    <property type="entry name" value="FERM/acyl-CoA-bd_prot_sf"/>
</dbReference>
<feature type="compositionally biased region" description="Basic and acidic residues" evidence="6">
    <location>
        <begin position="107"/>
        <end position="116"/>
    </location>
</feature>
<sequence>MADNLEDRFNKACDHLPSLVKKLDSSILLRFYGLYKQATVGECNIEKPSWYSMDAKAKYNAWNSLGKMGKSEAMLIYVELLNEVDGGWEDKAEEEIDWDDNTNDNEMDNKKSGMEGEKTKGWVNVSSMVNNETELNDTEKNIYEWAKECNVNMLSNQLSKFQNFNINQLDENGLSCLHWACDRGHLKIAQYLIEKCGADVNCTDVDGDTCLDYAKAIEHHDLIEYLVKAGAH</sequence>
<dbReference type="PANTHER" id="PTHR24119">
    <property type="entry name" value="ACYL-COA-BINDING DOMAIN-CONTAINING PROTEIN 6"/>
    <property type="match status" value="1"/>
</dbReference>
<feature type="domain" description="ACB" evidence="7">
    <location>
        <begin position="5"/>
        <end position="90"/>
    </location>
</feature>
<evidence type="ECO:0000313" key="8">
    <source>
        <dbReference type="EMBL" id="CAG6683430.1"/>
    </source>
</evidence>
<dbReference type="PROSITE" id="PS50088">
    <property type="entry name" value="ANK_REPEAT"/>
    <property type="match status" value="2"/>
</dbReference>
<keyword evidence="3 5" id="KW-0040">ANK repeat</keyword>
<evidence type="ECO:0000256" key="3">
    <source>
        <dbReference type="ARBA" id="ARBA00023043"/>
    </source>
</evidence>
<dbReference type="AlphaFoldDB" id="A0A8D8TC32"/>
<feature type="repeat" description="ANK" evidence="5">
    <location>
        <begin position="172"/>
        <end position="205"/>
    </location>
</feature>
<reference evidence="8" key="1">
    <citation type="submission" date="2021-05" db="EMBL/GenBank/DDBJ databases">
        <authorList>
            <person name="Alioto T."/>
            <person name="Alioto T."/>
            <person name="Gomez Garrido J."/>
        </authorList>
    </citation>
    <scope>NUCLEOTIDE SEQUENCE</scope>
</reference>
<evidence type="ECO:0000256" key="5">
    <source>
        <dbReference type="PROSITE-ProRule" id="PRU00023"/>
    </source>
</evidence>
<dbReference type="InterPro" id="IPR002110">
    <property type="entry name" value="Ankyrin_rpt"/>
</dbReference>
<dbReference type="SUPFAM" id="SSF47027">
    <property type="entry name" value="Acyl-CoA binding protein"/>
    <property type="match status" value="1"/>
</dbReference>
<dbReference type="InterPro" id="IPR036770">
    <property type="entry name" value="Ankyrin_rpt-contain_sf"/>
</dbReference>
<dbReference type="Pfam" id="PF00887">
    <property type="entry name" value="ACBP"/>
    <property type="match status" value="1"/>
</dbReference>
<evidence type="ECO:0000256" key="4">
    <source>
        <dbReference type="ARBA" id="ARBA00023121"/>
    </source>
</evidence>
<dbReference type="Gene3D" id="1.20.80.10">
    <property type="match status" value="1"/>
</dbReference>
<feature type="compositionally biased region" description="Acidic residues" evidence="6">
    <location>
        <begin position="93"/>
        <end position="106"/>
    </location>
</feature>
<evidence type="ECO:0000259" key="7">
    <source>
        <dbReference type="PROSITE" id="PS51228"/>
    </source>
</evidence>
<dbReference type="EMBL" id="HBUF01263005">
    <property type="protein sequence ID" value="CAG6683429.1"/>
    <property type="molecule type" value="Transcribed_RNA"/>
</dbReference>
<proteinExistence type="predicted"/>
<dbReference type="PANTHER" id="PTHR24119:SF0">
    <property type="entry name" value="ACYL-COA-BINDING DOMAIN-CONTAINING PROTEIN 6"/>
    <property type="match status" value="1"/>
</dbReference>
<dbReference type="SUPFAM" id="SSF48403">
    <property type="entry name" value="Ankyrin repeat"/>
    <property type="match status" value="1"/>
</dbReference>
<organism evidence="8">
    <name type="scientific">Cacopsylla melanoneura</name>
    <dbReference type="NCBI Taxonomy" id="428564"/>
    <lineage>
        <taxon>Eukaryota</taxon>
        <taxon>Metazoa</taxon>
        <taxon>Ecdysozoa</taxon>
        <taxon>Arthropoda</taxon>
        <taxon>Hexapoda</taxon>
        <taxon>Insecta</taxon>
        <taxon>Pterygota</taxon>
        <taxon>Neoptera</taxon>
        <taxon>Paraneoptera</taxon>
        <taxon>Hemiptera</taxon>
        <taxon>Sternorrhyncha</taxon>
        <taxon>Psylloidea</taxon>
        <taxon>Psyllidae</taxon>
        <taxon>Psyllinae</taxon>
        <taxon>Cacopsylla</taxon>
    </lineage>
</organism>
<dbReference type="EMBL" id="HBUF01263006">
    <property type="protein sequence ID" value="CAG6683430.1"/>
    <property type="molecule type" value="Transcribed_RNA"/>
</dbReference>
<accession>A0A8D8TC32</accession>
<feature type="repeat" description="ANK" evidence="5">
    <location>
        <begin position="206"/>
        <end position="232"/>
    </location>
</feature>
<dbReference type="InterPro" id="IPR000582">
    <property type="entry name" value="Acyl-CoA-binding_protein"/>
</dbReference>
<dbReference type="Pfam" id="PF12796">
    <property type="entry name" value="Ank_2"/>
    <property type="match status" value="1"/>
</dbReference>
<dbReference type="InterPro" id="IPR035984">
    <property type="entry name" value="Acyl-CoA-binding_sf"/>
</dbReference>
<dbReference type="GO" id="GO:0000062">
    <property type="term" value="F:fatty-acyl-CoA binding"/>
    <property type="evidence" value="ECO:0007669"/>
    <property type="project" value="InterPro"/>
</dbReference>
<protein>
    <recommendedName>
        <fullName evidence="1">Acyl-CoA-binding domain-containing protein 6</fullName>
    </recommendedName>
</protein>
<evidence type="ECO:0000256" key="6">
    <source>
        <dbReference type="SAM" id="MobiDB-lite"/>
    </source>
</evidence>
<evidence type="ECO:0000256" key="2">
    <source>
        <dbReference type="ARBA" id="ARBA00022737"/>
    </source>
</evidence>
<dbReference type="PROSITE" id="PS51228">
    <property type="entry name" value="ACB_2"/>
    <property type="match status" value="1"/>
</dbReference>
<dbReference type="PRINTS" id="PR00689">
    <property type="entry name" value="ACOABINDINGP"/>
</dbReference>
<dbReference type="SMART" id="SM00248">
    <property type="entry name" value="ANK"/>
    <property type="match status" value="2"/>
</dbReference>
<feature type="region of interest" description="Disordered" evidence="6">
    <location>
        <begin position="93"/>
        <end position="116"/>
    </location>
</feature>
<evidence type="ECO:0000256" key="1">
    <source>
        <dbReference type="ARBA" id="ARBA00018419"/>
    </source>
</evidence>